<dbReference type="GeneID" id="81384957"/>
<feature type="compositionally biased region" description="Low complexity" evidence="1">
    <location>
        <begin position="402"/>
        <end position="414"/>
    </location>
</feature>
<keyword evidence="4" id="KW-1185">Reference proteome</keyword>
<sequence>MFRLLPWPSAIGGNKVMTEEVKMLAPSSCTPGVNGLSLPPMLKRKRSSSTATDAPVATKVRTDVSTRPVQSVPSMPPTPSPSVAPSVDIAATPAVSSPPVAMEMDHPPAQAASGKPSVDRIRDTITAQLSLEVLLKHDELRFIDQEIAKCQVALEQLRRCSEIPYPGSTVTGVSADISSGMGASVLPPGNGPAPMSPAPWGVTEGPYSRHYKQWLIPDPRFDGGQVEATPATGAPGTPLEGGRSTRGNPIDFSQLAGKTRPSRTSTGAKLQSLPSSYPQVREKAGPMVIRRKSDGLMVKLVCIDCKRENFSSTQGFINHCRIAHNRNFASHEAAAVACGATVDLDDAGVPVGGRTEPPSAVTTPGTVHPLIQSVNFPPPPSNIALPTPSKDMVTPRKPSEITSSTAVATPPSTVKPVLESRRQSELVKPKENPSFLASPATPHLSNLMRKRGFGLDLGKLVEEAKTPVDLTGLSDEESDDEDSANPSKESSQVPAAARQPMRMPTTQAASERNESRKGLDRGTHELQHEMTPSRPQHPSYLDYPFHGPMSAEARESNGLDHPSNLSPHTIESNQAPSLVSDDEDDYEVASDSDSPSSSEADEQEQEFRHIEVADDERNTAQSTTTTEPKPGPSLNPPPQAAPLPRPMKRSRSKMSMMHFDRDEEDSPMGFVHPSQDPSQAKRADRKSASPR</sequence>
<dbReference type="OrthoDB" id="5355528at2759"/>
<feature type="region of interest" description="Disordered" evidence="1">
    <location>
        <begin position="383"/>
        <end position="443"/>
    </location>
</feature>
<evidence type="ECO:0000256" key="1">
    <source>
        <dbReference type="SAM" id="MobiDB-lite"/>
    </source>
</evidence>
<feature type="compositionally biased region" description="Acidic residues" evidence="1">
    <location>
        <begin position="474"/>
        <end position="483"/>
    </location>
</feature>
<feature type="domain" description="AHC1-like C2H2 zinc-finger" evidence="2">
    <location>
        <begin position="288"/>
        <end position="335"/>
    </location>
</feature>
<dbReference type="InterPro" id="IPR058706">
    <property type="entry name" value="zf-C2H2_AHC1-like"/>
</dbReference>
<evidence type="ECO:0000259" key="2">
    <source>
        <dbReference type="Pfam" id="PF25909"/>
    </source>
</evidence>
<feature type="region of interest" description="Disordered" evidence="1">
    <location>
        <begin position="98"/>
        <end position="118"/>
    </location>
</feature>
<dbReference type="RefSeq" id="XP_056499231.1">
    <property type="nucleotide sequence ID" value="XM_056645790.1"/>
</dbReference>
<feature type="compositionally biased region" description="Polar residues" evidence="1">
    <location>
        <begin position="563"/>
        <end position="577"/>
    </location>
</feature>
<evidence type="ECO:0000313" key="4">
    <source>
        <dbReference type="Proteomes" id="UP001147733"/>
    </source>
</evidence>
<reference evidence="3" key="2">
    <citation type="journal article" date="2023" name="IMA Fungus">
        <title>Comparative genomic study of the Penicillium genus elucidates a diverse pangenome and 15 lateral gene transfer events.</title>
        <authorList>
            <person name="Petersen C."/>
            <person name="Sorensen T."/>
            <person name="Nielsen M.R."/>
            <person name="Sondergaard T.E."/>
            <person name="Sorensen J.L."/>
            <person name="Fitzpatrick D.A."/>
            <person name="Frisvad J.C."/>
            <person name="Nielsen K.L."/>
        </authorList>
    </citation>
    <scope>NUCLEOTIDE SEQUENCE</scope>
    <source>
        <strain evidence="3">IBT 23319</strain>
    </source>
</reference>
<feature type="compositionally biased region" description="Basic and acidic residues" evidence="1">
    <location>
        <begin position="605"/>
        <end position="618"/>
    </location>
</feature>
<feature type="compositionally biased region" description="Acidic residues" evidence="1">
    <location>
        <begin position="580"/>
        <end position="590"/>
    </location>
</feature>
<feature type="compositionally biased region" description="Polar residues" evidence="1">
    <location>
        <begin position="262"/>
        <end position="278"/>
    </location>
</feature>
<reference evidence="3" key="1">
    <citation type="submission" date="2022-11" db="EMBL/GenBank/DDBJ databases">
        <authorList>
            <person name="Petersen C."/>
        </authorList>
    </citation>
    <scope>NUCLEOTIDE SEQUENCE</scope>
    <source>
        <strain evidence="3">IBT 23319</strain>
    </source>
</reference>
<organism evidence="3 4">
    <name type="scientific">Penicillium citrinum</name>
    <dbReference type="NCBI Taxonomy" id="5077"/>
    <lineage>
        <taxon>Eukaryota</taxon>
        <taxon>Fungi</taxon>
        <taxon>Dikarya</taxon>
        <taxon>Ascomycota</taxon>
        <taxon>Pezizomycotina</taxon>
        <taxon>Eurotiomycetes</taxon>
        <taxon>Eurotiomycetidae</taxon>
        <taxon>Eurotiales</taxon>
        <taxon>Aspergillaceae</taxon>
        <taxon>Penicillium</taxon>
    </lineage>
</organism>
<dbReference type="Proteomes" id="UP001147733">
    <property type="component" value="Unassembled WGS sequence"/>
</dbReference>
<dbReference type="Pfam" id="PF25909">
    <property type="entry name" value="zf-C2H2_AHC1"/>
    <property type="match status" value="1"/>
</dbReference>
<comment type="caution">
    <text evidence="3">The sequence shown here is derived from an EMBL/GenBank/DDBJ whole genome shotgun (WGS) entry which is preliminary data.</text>
</comment>
<protein>
    <recommendedName>
        <fullName evidence="2">AHC1-like C2H2 zinc-finger domain-containing protein</fullName>
    </recommendedName>
</protein>
<gene>
    <name evidence="3" type="ORF">N7469_006872</name>
</gene>
<accession>A0A9W9TL61</accession>
<feature type="compositionally biased region" description="Basic and acidic residues" evidence="1">
    <location>
        <begin position="511"/>
        <end position="528"/>
    </location>
</feature>
<proteinExistence type="predicted"/>
<feature type="compositionally biased region" description="Polar residues" evidence="1">
    <location>
        <begin position="484"/>
        <end position="493"/>
    </location>
</feature>
<feature type="region of interest" description="Disordered" evidence="1">
    <location>
        <begin position="467"/>
        <end position="691"/>
    </location>
</feature>
<evidence type="ECO:0000313" key="3">
    <source>
        <dbReference type="EMBL" id="KAJ5226866.1"/>
    </source>
</evidence>
<feature type="compositionally biased region" description="Basic and acidic residues" evidence="1">
    <location>
        <begin position="679"/>
        <end position="691"/>
    </location>
</feature>
<feature type="region of interest" description="Disordered" evidence="1">
    <location>
        <begin position="35"/>
        <end position="85"/>
    </location>
</feature>
<name>A0A9W9TL61_PENCI</name>
<feature type="compositionally biased region" description="Basic and acidic residues" evidence="1">
    <location>
        <begin position="418"/>
        <end position="431"/>
    </location>
</feature>
<dbReference type="EMBL" id="JAPQKT010000006">
    <property type="protein sequence ID" value="KAJ5226866.1"/>
    <property type="molecule type" value="Genomic_DNA"/>
</dbReference>
<feature type="region of interest" description="Disordered" evidence="1">
    <location>
        <begin position="222"/>
        <end position="283"/>
    </location>
</feature>
<feature type="compositionally biased region" description="Pro residues" evidence="1">
    <location>
        <begin position="629"/>
        <end position="645"/>
    </location>
</feature>
<dbReference type="AlphaFoldDB" id="A0A9W9TL61"/>